<evidence type="ECO:0000256" key="1">
    <source>
        <dbReference type="ARBA" id="ARBA00010871"/>
    </source>
</evidence>
<keyword evidence="3" id="KW-0547">Nucleotide-binding</keyword>
<accession>A0A915HX18</accession>
<feature type="domain" description="SET" evidence="4">
    <location>
        <begin position="299"/>
        <end position="412"/>
    </location>
</feature>
<dbReference type="Gene3D" id="2.170.270.10">
    <property type="entry name" value="SET domain"/>
    <property type="match status" value="1"/>
</dbReference>
<dbReference type="Proteomes" id="UP000887565">
    <property type="component" value="Unplaced"/>
</dbReference>
<proteinExistence type="inferred from homology"/>
<dbReference type="WBParaSite" id="nRc.2.0.1.t06429-RA">
    <property type="protein sequence ID" value="nRc.2.0.1.t06429-RA"/>
    <property type="gene ID" value="nRc.2.0.1.g06429"/>
</dbReference>
<dbReference type="SUPFAM" id="SSF56059">
    <property type="entry name" value="Glutathione synthetase ATP-binding domain-like"/>
    <property type="match status" value="1"/>
</dbReference>
<dbReference type="AlphaFoldDB" id="A0A915HX18"/>
<sequence>MRVAILVSNVVENDNNQSVMQDVEYQRNVTKYNRSNRHTYDTIPLTKTNAKKLIDKFIREEKYDVFINLCDERCAKIAAANSGIPIPDFEFVRTMEDFRFRMERLREISAPWIVKTVNSYNNSTQKVKVSNIQDLERQVKLLIETGGGDVVVVEQFIQGPEYTVLVVENPDDYAEPLALTPVRRLFSDDLIGFDDFTPTSFLSYEPVVDEKIVDRLKNYSKMIFKMLIGNGCATCDFRLNIKTDEVNFLEINTKCQVFCDDAADNSLIDGVLGIDPLGHEGFINLIIECALKRQKDMEKKIEVDYYPKKGFFIKATKDFEMGEIVFDKEPHSVSLLSKKYVEKNWSKDPILMSYFQKYYYQYGPQIYCTFEADSKDWKPINHSCDPNAWMDALAVVARRPIKKGDEITIDYATYAYSGLTDNLNEFECNCKSVKCRKIIRPSLDHALPELIEKYRGHFSTFVENLVSKRDMYNDHEIH</sequence>
<evidence type="ECO:0000259" key="5">
    <source>
        <dbReference type="PROSITE" id="PS50975"/>
    </source>
</evidence>
<dbReference type="GO" id="GO:0008716">
    <property type="term" value="F:D-alanine-D-alanine ligase activity"/>
    <property type="evidence" value="ECO:0007669"/>
    <property type="project" value="InterPro"/>
</dbReference>
<dbReference type="PANTHER" id="PTHR23132:SF23">
    <property type="entry name" value="D-ALANINE--D-ALANINE LIGASE B"/>
    <property type="match status" value="1"/>
</dbReference>
<feature type="domain" description="ATP-grasp" evidence="5">
    <location>
        <begin position="76"/>
        <end position="285"/>
    </location>
</feature>
<dbReference type="GO" id="GO:0046872">
    <property type="term" value="F:metal ion binding"/>
    <property type="evidence" value="ECO:0007669"/>
    <property type="project" value="InterPro"/>
</dbReference>
<reference evidence="7" key="1">
    <citation type="submission" date="2022-11" db="UniProtKB">
        <authorList>
            <consortium name="WormBaseParasite"/>
        </authorList>
    </citation>
    <scope>IDENTIFICATION</scope>
</reference>
<keyword evidence="2" id="KW-0436">Ligase</keyword>
<name>A0A915HX18_ROMCU</name>
<dbReference type="GO" id="GO:0005524">
    <property type="term" value="F:ATP binding"/>
    <property type="evidence" value="ECO:0007669"/>
    <property type="project" value="UniProtKB-UniRule"/>
</dbReference>
<keyword evidence="3" id="KW-0067">ATP-binding</keyword>
<dbReference type="SMART" id="SM00317">
    <property type="entry name" value="SET"/>
    <property type="match status" value="1"/>
</dbReference>
<protein>
    <submittedName>
        <fullName evidence="7">SET domain-containing protein-lysine N-methyltransferase</fullName>
    </submittedName>
</protein>
<dbReference type="PROSITE" id="PS50975">
    <property type="entry name" value="ATP_GRASP"/>
    <property type="match status" value="1"/>
</dbReference>
<dbReference type="Gene3D" id="3.30.1490.20">
    <property type="entry name" value="ATP-grasp fold, A domain"/>
    <property type="match status" value="1"/>
</dbReference>
<evidence type="ECO:0000256" key="3">
    <source>
        <dbReference type="PROSITE-ProRule" id="PRU00409"/>
    </source>
</evidence>
<keyword evidence="6" id="KW-1185">Reference proteome</keyword>
<comment type="similarity">
    <text evidence="1">Belongs to the D-alanine--D-alanine ligase family.</text>
</comment>
<dbReference type="Gene3D" id="3.30.470.20">
    <property type="entry name" value="ATP-grasp fold, B domain"/>
    <property type="match status" value="1"/>
</dbReference>
<dbReference type="SUPFAM" id="SSF82199">
    <property type="entry name" value="SET domain"/>
    <property type="match status" value="1"/>
</dbReference>
<dbReference type="PANTHER" id="PTHR23132">
    <property type="entry name" value="D-ALANINE--D-ALANINE LIGASE"/>
    <property type="match status" value="1"/>
</dbReference>
<dbReference type="InterPro" id="IPR046341">
    <property type="entry name" value="SET_dom_sf"/>
</dbReference>
<dbReference type="Pfam" id="PF00856">
    <property type="entry name" value="SET"/>
    <property type="match status" value="1"/>
</dbReference>
<evidence type="ECO:0000256" key="2">
    <source>
        <dbReference type="ARBA" id="ARBA00022598"/>
    </source>
</evidence>
<dbReference type="Pfam" id="PF07478">
    <property type="entry name" value="Dala_Dala_lig_C"/>
    <property type="match status" value="1"/>
</dbReference>
<dbReference type="PROSITE" id="PS50280">
    <property type="entry name" value="SET"/>
    <property type="match status" value="1"/>
</dbReference>
<dbReference type="InterPro" id="IPR011761">
    <property type="entry name" value="ATP-grasp"/>
</dbReference>
<evidence type="ECO:0000313" key="7">
    <source>
        <dbReference type="WBParaSite" id="nRc.2.0.1.t06429-RA"/>
    </source>
</evidence>
<dbReference type="InterPro" id="IPR013815">
    <property type="entry name" value="ATP_grasp_subdomain_1"/>
</dbReference>
<organism evidence="6 7">
    <name type="scientific">Romanomermis culicivorax</name>
    <name type="common">Nematode worm</name>
    <dbReference type="NCBI Taxonomy" id="13658"/>
    <lineage>
        <taxon>Eukaryota</taxon>
        <taxon>Metazoa</taxon>
        <taxon>Ecdysozoa</taxon>
        <taxon>Nematoda</taxon>
        <taxon>Enoplea</taxon>
        <taxon>Dorylaimia</taxon>
        <taxon>Mermithida</taxon>
        <taxon>Mermithoidea</taxon>
        <taxon>Mermithidae</taxon>
        <taxon>Romanomermis</taxon>
    </lineage>
</organism>
<dbReference type="InterPro" id="IPR001214">
    <property type="entry name" value="SET_dom"/>
</dbReference>
<evidence type="ECO:0000313" key="6">
    <source>
        <dbReference type="Proteomes" id="UP000887565"/>
    </source>
</evidence>
<dbReference type="InterPro" id="IPR011095">
    <property type="entry name" value="Dala_Dala_lig_C"/>
</dbReference>
<evidence type="ECO:0000259" key="4">
    <source>
        <dbReference type="PROSITE" id="PS50280"/>
    </source>
</evidence>